<feature type="chain" id="PRO_5042576677" evidence="1">
    <location>
        <begin position="27"/>
        <end position="297"/>
    </location>
</feature>
<dbReference type="RefSeq" id="XP_003747629.1">
    <property type="nucleotide sequence ID" value="XM_003747581.1"/>
</dbReference>
<gene>
    <name evidence="3" type="primary">LOC100903810</name>
</gene>
<keyword evidence="2" id="KW-1185">Reference proteome</keyword>
<accession>A0AAJ6QXY0</accession>
<feature type="signal peptide" evidence="1">
    <location>
        <begin position="1"/>
        <end position="26"/>
    </location>
</feature>
<evidence type="ECO:0000313" key="3">
    <source>
        <dbReference type="RefSeq" id="XP_003747629.1"/>
    </source>
</evidence>
<dbReference type="GeneID" id="100903810"/>
<proteinExistence type="predicted"/>
<dbReference type="AlphaFoldDB" id="A0AAJ6QXY0"/>
<evidence type="ECO:0000256" key="1">
    <source>
        <dbReference type="SAM" id="SignalP"/>
    </source>
</evidence>
<dbReference type="KEGG" id="goe:100903810"/>
<evidence type="ECO:0000313" key="2">
    <source>
        <dbReference type="Proteomes" id="UP000694867"/>
    </source>
</evidence>
<reference evidence="3" key="1">
    <citation type="submission" date="2025-08" db="UniProtKB">
        <authorList>
            <consortium name="RefSeq"/>
        </authorList>
    </citation>
    <scope>IDENTIFICATION</scope>
</reference>
<name>A0AAJ6QXY0_9ACAR</name>
<organism evidence="2 3">
    <name type="scientific">Galendromus occidentalis</name>
    <name type="common">western predatory mite</name>
    <dbReference type="NCBI Taxonomy" id="34638"/>
    <lineage>
        <taxon>Eukaryota</taxon>
        <taxon>Metazoa</taxon>
        <taxon>Ecdysozoa</taxon>
        <taxon>Arthropoda</taxon>
        <taxon>Chelicerata</taxon>
        <taxon>Arachnida</taxon>
        <taxon>Acari</taxon>
        <taxon>Parasitiformes</taxon>
        <taxon>Mesostigmata</taxon>
        <taxon>Gamasina</taxon>
        <taxon>Phytoseioidea</taxon>
        <taxon>Phytoseiidae</taxon>
        <taxon>Typhlodrominae</taxon>
        <taxon>Galendromus</taxon>
    </lineage>
</organism>
<keyword evidence="1" id="KW-0732">Signal</keyword>
<dbReference type="Proteomes" id="UP000694867">
    <property type="component" value="Unplaced"/>
</dbReference>
<protein>
    <submittedName>
        <fullName evidence="3">Uncharacterized protein LOC100903810</fullName>
    </submittedName>
</protein>
<sequence length="297" mass="32602">MFDRSGAQNFVVVLLCAAQMISRTCSFQNSILHTSAPYSPYIPLRTQFIQQGGAGASWQFSKSSGVPTWVITTTVIETRNETLNATSTKDEDLPVGPNLREEAMMAANDNEDPDLEFPIRHGKDPAVHARPAFADPDKYEETTSEMHNKQNQTEPRVIVNRTTVVKIEFHNTPFLPLVLNVGDAVGSTAANNISSTEPTPQSYSHISHAKNLPTSLAQDPSAFAVRVGGSQSSLQSGSVHRIGLTPDSAHRATSEQIVPEVRFPSYVPFDRTHISPMAAQLPQNSVVYPYARFLNRK</sequence>